<protein>
    <submittedName>
        <fullName evidence="1">Uncharacterized protein</fullName>
    </submittedName>
</protein>
<reference evidence="1 2" key="1">
    <citation type="submission" date="2015-01" db="EMBL/GenBank/DDBJ databases">
        <title>The Genome Sequence of Fonsecaea pedrosoi CBS 271.37.</title>
        <authorList>
            <consortium name="The Broad Institute Genomics Platform"/>
            <person name="Cuomo C."/>
            <person name="de Hoog S."/>
            <person name="Gorbushina A."/>
            <person name="Stielow B."/>
            <person name="Teixiera M."/>
            <person name="Abouelleil A."/>
            <person name="Chapman S.B."/>
            <person name="Priest M."/>
            <person name="Young S.K."/>
            <person name="Wortman J."/>
            <person name="Nusbaum C."/>
            <person name="Birren B."/>
        </authorList>
    </citation>
    <scope>NUCLEOTIDE SEQUENCE [LARGE SCALE GENOMIC DNA]</scope>
    <source>
        <strain evidence="1 2">CBS 271.37</strain>
    </source>
</reference>
<dbReference type="EMBL" id="KN846973">
    <property type="protein sequence ID" value="KIW77930.1"/>
    <property type="molecule type" value="Genomic_DNA"/>
</dbReference>
<dbReference type="GeneID" id="25307253"/>
<proteinExistence type="predicted"/>
<dbReference type="OrthoDB" id="4137691at2759"/>
<dbReference type="Proteomes" id="UP000053029">
    <property type="component" value="Unassembled WGS sequence"/>
</dbReference>
<name>A0A0D2GH81_9EURO</name>
<dbReference type="HOGENOM" id="CLU_046319_0_0_1"/>
<evidence type="ECO:0000313" key="1">
    <source>
        <dbReference type="EMBL" id="KIW77930.1"/>
    </source>
</evidence>
<dbReference type="VEuPathDB" id="FungiDB:Z517_07763"/>
<organism evidence="1 2">
    <name type="scientific">Fonsecaea pedrosoi CBS 271.37</name>
    <dbReference type="NCBI Taxonomy" id="1442368"/>
    <lineage>
        <taxon>Eukaryota</taxon>
        <taxon>Fungi</taxon>
        <taxon>Dikarya</taxon>
        <taxon>Ascomycota</taxon>
        <taxon>Pezizomycotina</taxon>
        <taxon>Eurotiomycetes</taxon>
        <taxon>Chaetothyriomycetidae</taxon>
        <taxon>Chaetothyriales</taxon>
        <taxon>Herpotrichiellaceae</taxon>
        <taxon>Fonsecaea</taxon>
    </lineage>
</organism>
<keyword evidence="2" id="KW-1185">Reference proteome</keyword>
<accession>A0A0D2GH81</accession>
<sequence>MNGGRWRIVLRHELYPPALRSQSLHRSWSCSTRLAAKRSRLPTYAKRATLKTPDPTLESVLRSEVKKLKSDLKSKSEKHDSYYISPDLVSALHGLGFFSIETVVQVLRYLCGELKKLPLANALISATSQQRFLQVSEEVLGTDEAALMRDPQILRKAFHSLGQNDFHKQNRKGNDGCDALRMAFFAGETEAGVDAAAAEIALGASLSQHEARLSPRIFDYVKAKAFERNDWLAILLYLDEMSRKTGTEATARESYQLAKDLLTMVEPSKYLRTQNSSLLQPRNLPWRVLHDAAESYLSYLGEGAEYNQVQSDLENAIRDGLFKYSDVSAVPFALRQPGVTEKHSKEWIELATQSASVGDADSSLQLAFYYLSKDGWRPAEPNKRPREWTGIEWLGVSAALSAPDTGPMVAKYLGLAHLLREHGYVDEGMSWIDFAKESMGEAGLDPDNRWNNYLGEFQLAWKDTDESEFLKKYEKSSEEFLGQLERV</sequence>
<dbReference type="RefSeq" id="XP_013281738.1">
    <property type="nucleotide sequence ID" value="XM_013426284.1"/>
</dbReference>
<gene>
    <name evidence="1" type="ORF">Z517_07763</name>
</gene>
<evidence type="ECO:0000313" key="2">
    <source>
        <dbReference type="Proteomes" id="UP000053029"/>
    </source>
</evidence>
<dbReference type="AlphaFoldDB" id="A0A0D2GH81"/>